<keyword evidence="2" id="KW-0808">Transferase</keyword>
<keyword evidence="2" id="KW-0032">Aminotransferase</keyword>
<name>A0A8T1YPY6_ARASU</name>
<dbReference type="Pfam" id="PF10536">
    <property type="entry name" value="PMD"/>
    <property type="match status" value="1"/>
</dbReference>
<evidence type="ECO:0000259" key="1">
    <source>
        <dbReference type="Pfam" id="PF10536"/>
    </source>
</evidence>
<proteinExistence type="predicted"/>
<reference evidence="2 3" key="1">
    <citation type="submission" date="2020-12" db="EMBL/GenBank/DDBJ databases">
        <title>Concerted genomic and epigenomic changes stabilize Arabidopsis allopolyploids.</title>
        <authorList>
            <person name="Chen Z."/>
        </authorList>
    </citation>
    <scope>NUCLEOTIDE SEQUENCE [LARGE SCALE GENOMIC DNA]</scope>
    <source>
        <strain evidence="2">As9502</strain>
        <tissue evidence="2">Leaf</tissue>
    </source>
</reference>
<comment type="caution">
    <text evidence="2">The sequence shown here is derived from an EMBL/GenBank/DDBJ whole genome shotgun (WGS) entry which is preliminary data.</text>
</comment>
<dbReference type="InterPro" id="IPR019557">
    <property type="entry name" value="AminoTfrase-like_pln_mobile"/>
</dbReference>
<feature type="domain" description="Aminotransferase-like plant mobile" evidence="1">
    <location>
        <begin position="1"/>
        <end position="97"/>
    </location>
</feature>
<dbReference type="GO" id="GO:0008483">
    <property type="term" value="F:transaminase activity"/>
    <property type="evidence" value="ECO:0007669"/>
    <property type="project" value="UniProtKB-KW"/>
</dbReference>
<sequence>MTITLDQVALVLGLDNDGDLIVGSKVGDEVAMDMCGRLLGKLPSAANKEVNCSRVKLNWLKRTLSECPEDASFHVVKCSTIFATTDGDKVSVEMMESVKDTFTNSLTFGGWQEVAVNSG</sequence>
<dbReference type="EMBL" id="JAEFBJ010000012">
    <property type="protein sequence ID" value="KAG7548256.1"/>
    <property type="molecule type" value="Genomic_DNA"/>
</dbReference>
<evidence type="ECO:0000313" key="3">
    <source>
        <dbReference type="Proteomes" id="UP000694251"/>
    </source>
</evidence>
<keyword evidence="3" id="KW-1185">Reference proteome</keyword>
<evidence type="ECO:0000313" key="2">
    <source>
        <dbReference type="EMBL" id="KAG7548256.1"/>
    </source>
</evidence>
<dbReference type="AlphaFoldDB" id="A0A8T1YPY6"/>
<dbReference type="Proteomes" id="UP000694251">
    <property type="component" value="Chromosome 12"/>
</dbReference>
<organism evidence="2 3">
    <name type="scientific">Arabidopsis suecica</name>
    <name type="common">Swedish thale-cress</name>
    <name type="synonym">Cardaminopsis suecica</name>
    <dbReference type="NCBI Taxonomy" id="45249"/>
    <lineage>
        <taxon>Eukaryota</taxon>
        <taxon>Viridiplantae</taxon>
        <taxon>Streptophyta</taxon>
        <taxon>Embryophyta</taxon>
        <taxon>Tracheophyta</taxon>
        <taxon>Spermatophyta</taxon>
        <taxon>Magnoliopsida</taxon>
        <taxon>eudicotyledons</taxon>
        <taxon>Gunneridae</taxon>
        <taxon>Pentapetalae</taxon>
        <taxon>rosids</taxon>
        <taxon>malvids</taxon>
        <taxon>Brassicales</taxon>
        <taxon>Brassicaceae</taxon>
        <taxon>Camelineae</taxon>
        <taxon>Arabidopsis</taxon>
    </lineage>
</organism>
<protein>
    <submittedName>
        <fullName evidence="2">Aminotransferase-like plant mobile domain</fullName>
    </submittedName>
</protein>
<gene>
    <name evidence="2" type="ORF">ISN44_As12g034510</name>
</gene>
<dbReference type="OrthoDB" id="1503671at2759"/>
<feature type="non-terminal residue" evidence="2">
    <location>
        <position position="119"/>
    </location>
</feature>
<accession>A0A8T1YPY6</accession>